<dbReference type="CDD" id="cd00160">
    <property type="entry name" value="RhoGEF"/>
    <property type="match status" value="1"/>
</dbReference>
<dbReference type="InterPro" id="IPR000219">
    <property type="entry name" value="DH_dom"/>
</dbReference>
<feature type="region of interest" description="Disordered" evidence="1">
    <location>
        <begin position="1081"/>
        <end position="1205"/>
    </location>
</feature>
<feature type="compositionally biased region" description="Low complexity" evidence="1">
    <location>
        <begin position="498"/>
        <end position="508"/>
    </location>
</feature>
<proteinExistence type="predicted"/>
<feature type="compositionally biased region" description="Low complexity" evidence="1">
    <location>
        <begin position="1130"/>
        <end position="1163"/>
    </location>
</feature>
<dbReference type="SUPFAM" id="SSF48065">
    <property type="entry name" value="DBL homology domain (DH-domain)"/>
    <property type="match status" value="1"/>
</dbReference>
<feature type="compositionally biased region" description="Polar residues" evidence="1">
    <location>
        <begin position="1097"/>
        <end position="1113"/>
    </location>
</feature>
<feature type="region of interest" description="Disordered" evidence="1">
    <location>
        <begin position="239"/>
        <end position="264"/>
    </location>
</feature>
<feature type="region of interest" description="Disordered" evidence="1">
    <location>
        <begin position="533"/>
        <end position="596"/>
    </location>
</feature>
<feature type="region of interest" description="Disordered" evidence="1">
    <location>
        <begin position="100"/>
        <end position="191"/>
    </location>
</feature>
<feature type="compositionally biased region" description="Polar residues" evidence="1">
    <location>
        <begin position="66"/>
        <end position="75"/>
    </location>
</feature>
<name>A0A0L6VF00_9BASI</name>
<evidence type="ECO:0000313" key="3">
    <source>
        <dbReference type="EMBL" id="KNZ59331.1"/>
    </source>
</evidence>
<dbReference type="PANTHER" id="PTHR12673">
    <property type="entry name" value="FACIOGENITAL DYSPLASIA PROTEIN"/>
    <property type="match status" value="1"/>
</dbReference>
<dbReference type="STRING" id="27349.A0A0L6VF00"/>
<accession>A0A0L6VF00</accession>
<feature type="compositionally biased region" description="Basic and acidic residues" evidence="1">
    <location>
        <begin position="674"/>
        <end position="683"/>
    </location>
</feature>
<dbReference type="SMART" id="SM00325">
    <property type="entry name" value="RhoGEF"/>
    <property type="match status" value="1"/>
</dbReference>
<dbReference type="PROSITE" id="PS50010">
    <property type="entry name" value="DH_2"/>
    <property type="match status" value="1"/>
</dbReference>
<dbReference type="EMBL" id="LAVV01006566">
    <property type="protein sequence ID" value="KNZ59331.1"/>
    <property type="molecule type" value="Genomic_DNA"/>
</dbReference>
<dbReference type="OrthoDB" id="2501529at2759"/>
<dbReference type="GO" id="GO:0005737">
    <property type="term" value="C:cytoplasm"/>
    <property type="evidence" value="ECO:0007669"/>
    <property type="project" value="TreeGrafter"/>
</dbReference>
<feature type="compositionally biased region" description="Acidic residues" evidence="1">
    <location>
        <begin position="587"/>
        <end position="596"/>
    </location>
</feature>
<dbReference type="VEuPathDB" id="FungiDB:VP01_1756g3"/>
<dbReference type="Proteomes" id="UP000037035">
    <property type="component" value="Unassembled WGS sequence"/>
</dbReference>
<feature type="region of interest" description="Disordered" evidence="1">
    <location>
        <begin position="795"/>
        <end position="819"/>
    </location>
</feature>
<sequence length="1466" mass="160891">MTHTYKVFGCSKDEQRRRGMGGGKAEIHPTQSILPPPFDIANLINVGHPRADHWSVPLQPSSLQRRASIATSSLSRAPPDQQGPASLPLESETLSLPYKHRQAPASPRARFAENPIIGPTRESSNTRLSRRKSALKSRSPSQLMVPASKAPTVNLGTTTHVSPSSSGSSAVQKLASSSTAPSLVVPSSSSKRARATSMIADHDSLWPNPYLYPQDAIHPSGQKNIYHHNLAELDQFESRQRAHSMSDFTTPEPLPQRQPDHQSQQTTALTSNIHQFAGYVIDQHDRPHRRLSHQTQGLEAPALMLRDCDSLEFSDHSRPVSTHSSSATSSFSSTLTPPPDSLCVHVHDYRAGQLAPEGTTKHDRKLEENFLASAASSASSLIKNHYYYSDHLGTGVDPDQLISPLERLSSLGPVRPTIKARKRSGTVLPPKQPDLVLHPSPDTSCFVLPSNFPPATIHIKPPARPPRSHRRAPPAINTQPNLPLAKASNSHMTKIEPSPKSLPSISKPPTERPVLINDSGRSNAAPVAAVVGLTSKAGPKSSPKTAHAEVPERRRPGTPPALPRTGKAASRAKKMGSPAERSTSSDAGDDFESASEGEDHFWAPAQGLRSHAPKPPDAPKHALAEKAPNHVPILDPGLLVSPRQRVSIIGAFPRSGSFPDSLLSTESSSLSLRDTAHASKDASDQSPRFPACPDSDKKSGLGASYQPLTPWKASVTRSSDLGPAAPHRVAITPPKSPLTHFSLSRNSSLEGLAALRHSNSISPRSPLKKTSPRSLHFRQLSKILNFCAKDAVGLEDDTNSGNGPSSPPSPAQPNVMHTPPPVGVPCSTWKNSMSQSAYDNLLRMYGAVEMRRQELIWELCETESAFATGLRQVISTFASPLRTPEGAWISGVPPEVARQLDWLEDIANLHSQMAFQARNCCQYQTEALGLVVHISEVFLELSPKLQLYQPYLVRFRSVTAAIDSMVADLNSDFGEFVRMQSSLPECGRMSMTSFLLKPIQRLMKYPLFYKQLCEVTPPAHPDYEATVCLLSATDSVIRVLQEVKEREDEYEKLQEMEGRIKGLPSGFKLARRDRRLLAQGLMKRVQLPPARGEGSDSPGSNNSKYNLPWTTTHGARPESRNAGWSPLPWSGHSSENMSSSPSRSSYRSQWSHHSGSSSGESSGAPGALLVDSTRKLSPQRYSSASANRENEPPGNLLPRASKPLYSWGPPPRSSLAVDEEHYLRPRPALPLRAQSDEQQQQQQRQQRGLDRRKSLPVGRPSISARKPKETPLHVFVFSDLVLLATKHSDGVRLIRSATTKLHRKKKEPQSCYYSLVDQVGLSTLLSVEDLSGQLDYAHLLKLEMEPLMGVEGGVRRESILLSLPERGGKKEEEEGQKWLMALREGMRGGGMMGSLEEEEEEEWGVPEPSSSTFLALPSHLHERLERHWWARRHHRVASRMRPNHTHLEHHLLNQIKTSGLGLDLAF</sequence>
<feature type="compositionally biased region" description="Polar residues" evidence="1">
    <location>
        <begin position="476"/>
        <end position="492"/>
    </location>
</feature>
<dbReference type="PANTHER" id="PTHR12673:SF159">
    <property type="entry name" value="LD03170P"/>
    <property type="match status" value="1"/>
</dbReference>
<organism evidence="3 4">
    <name type="scientific">Puccinia sorghi</name>
    <dbReference type="NCBI Taxonomy" id="27349"/>
    <lineage>
        <taxon>Eukaryota</taxon>
        <taxon>Fungi</taxon>
        <taxon>Dikarya</taxon>
        <taxon>Basidiomycota</taxon>
        <taxon>Pucciniomycotina</taxon>
        <taxon>Pucciniomycetes</taxon>
        <taxon>Pucciniales</taxon>
        <taxon>Pucciniaceae</taxon>
        <taxon>Puccinia</taxon>
    </lineage>
</organism>
<feature type="region of interest" description="Disordered" evidence="1">
    <location>
        <begin position="66"/>
        <end position="88"/>
    </location>
</feature>
<dbReference type="InterPro" id="IPR035899">
    <property type="entry name" value="DBL_dom_sf"/>
</dbReference>
<evidence type="ECO:0000259" key="2">
    <source>
        <dbReference type="PROSITE" id="PS50010"/>
    </source>
</evidence>
<feature type="compositionally biased region" description="Polar residues" evidence="1">
    <location>
        <begin position="1175"/>
        <end position="1187"/>
    </location>
</feature>
<protein>
    <recommendedName>
        <fullName evidence="2">DH domain-containing protein</fullName>
    </recommendedName>
</protein>
<evidence type="ECO:0000313" key="4">
    <source>
        <dbReference type="Proteomes" id="UP000037035"/>
    </source>
</evidence>
<keyword evidence="4" id="KW-1185">Reference proteome</keyword>
<feature type="domain" description="DH" evidence="2">
    <location>
        <begin position="851"/>
        <end position="1043"/>
    </location>
</feature>
<dbReference type="InterPro" id="IPR051092">
    <property type="entry name" value="FYVE_RhoGEF_PH"/>
</dbReference>
<feature type="compositionally biased region" description="Basic and acidic residues" evidence="1">
    <location>
        <begin position="546"/>
        <end position="555"/>
    </location>
</feature>
<feature type="region of interest" description="Disordered" evidence="1">
    <location>
        <begin position="315"/>
        <end position="337"/>
    </location>
</feature>
<dbReference type="GO" id="GO:0005085">
    <property type="term" value="F:guanyl-nucleotide exchange factor activity"/>
    <property type="evidence" value="ECO:0007669"/>
    <property type="project" value="InterPro"/>
</dbReference>
<feature type="region of interest" description="Disordered" evidence="1">
    <location>
        <begin position="1229"/>
        <end position="1265"/>
    </location>
</feature>
<feature type="compositionally biased region" description="Low complexity" evidence="1">
    <location>
        <begin position="319"/>
        <end position="335"/>
    </location>
</feature>
<dbReference type="Pfam" id="PF00621">
    <property type="entry name" value="RhoGEF"/>
    <property type="match status" value="1"/>
</dbReference>
<feature type="compositionally biased region" description="Polar residues" evidence="1">
    <location>
        <begin position="170"/>
        <end position="190"/>
    </location>
</feature>
<feature type="region of interest" description="Disordered" evidence="1">
    <location>
        <begin position="458"/>
        <end position="521"/>
    </location>
</feature>
<reference evidence="3 4" key="1">
    <citation type="submission" date="2015-08" db="EMBL/GenBank/DDBJ databases">
        <title>Next Generation Sequencing and Analysis of the Genome of Puccinia sorghi L Schw, the Causal Agent of Maize Common Rust.</title>
        <authorList>
            <person name="Rochi L."/>
            <person name="Burguener G."/>
            <person name="Darino M."/>
            <person name="Turjanski A."/>
            <person name="Kreff E."/>
            <person name="Dieguez M.J."/>
            <person name="Sacco F."/>
        </authorList>
    </citation>
    <scope>NUCLEOTIDE SEQUENCE [LARGE SCALE GENOMIC DNA]</scope>
    <source>
        <strain evidence="3 4">RO10H11247</strain>
    </source>
</reference>
<dbReference type="Gene3D" id="1.20.900.10">
    <property type="entry name" value="Dbl homology (DH) domain"/>
    <property type="match status" value="1"/>
</dbReference>
<comment type="caution">
    <text evidence="3">The sequence shown here is derived from an EMBL/GenBank/DDBJ whole genome shotgun (WGS) entry which is preliminary data.</text>
</comment>
<feature type="region of interest" description="Disordered" evidence="1">
    <location>
        <begin position="674"/>
        <end position="704"/>
    </location>
</feature>
<gene>
    <name evidence="3" type="ORF">VP01_1756g3</name>
</gene>
<evidence type="ECO:0000256" key="1">
    <source>
        <dbReference type="SAM" id="MobiDB-lite"/>
    </source>
</evidence>